<name>A0A4Y2GDI2_ARAVE</name>
<proteinExistence type="predicted"/>
<organism evidence="1 2">
    <name type="scientific">Araneus ventricosus</name>
    <name type="common">Orbweaver spider</name>
    <name type="synonym">Epeira ventricosa</name>
    <dbReference type="NCBI Taxonomy" id="182803"/>
    <lineage>
        <taxon>Eukaryota</taxon>
        <taxon>Metazoa</taxon>
        <taxon>Ecdysozoa</taxon>
        <taxon>Arthropoda</taxon>
        <taxon>Chelicerata</taxon>
        <taxon>Arachnida</taxon>
        <taxon>Araneae</taxon>
        <taxon>Araneomorphae</taxon>
        <taxon>Entelegynae</taxon>
        <taxon>Araneoidea</taxon>
        <taxon>Araneidae</taxon>
        <taxon>Araneus</taxon>
    </lineage>
</organism>
<evidence type="ECO:0000313" key="1">
    <source>
        <dbReference type="EMBL" id="GBM50775.1"/>
    </source>
</evidence>
<evidence type="ECO:0000313" key="2">
    <source>
        <dbReference type="Proteomes" id="UP000499080"/>
    </source>
</evidence>
<dbReference type="AlphaFoldDB" id="A0A4Y2GDI2"/>
<keyword evidence="2" id="KW-1185">Reference proteome</keyword>
<dbReference type="EMBL" id="BGPR01001310">
    <property type="protein sequence ID" value="GBM50775.1"/>
    <property type="molecule type" value="Genomic_DNA"/>
</dbReference>
<comment type="caution">
    <text evidence="1">The sequence shown here is derived from an EMBL/GenBank/DDBJ whole genome shotgun (WGS) entry which is preliminary data.</text>
</comment>
<dbReference type="Proteomes" id="UP000499080">
    <property type="component" value="Unassembled WGS sequence"/>
</dbReference>
<accession>A0A4Y2GDI2</accession>
<protein>
    <submittedName>
        <fullName evidence="1">Uncharacterized protein</fullName>
    </submittedName>
</protein>
<reference evidence="1 2" key="1">
    <citation type="journal article" date="2019" name="Sci. Rep.">
        <title>Orb-weaving spider Araneus ventricosus genome elucidates the spidroin gene catalogue.</title>
        <authorList>
            <person name="Kono N."/>
            <person name="Nakamura H."/>
            <person name="Ohtoshi R."/>
            <person name="Moran D.A.P."/>
            <person name="Shinohara A."/>
            <person name="Yoshida Y."/>
            <person name="Fujiwara M."/>
            <person name="Mori M."/>
            <person name="Tomita M."/>
            <person name="Arakawa K."/>
        </authorList>
    </citation>
    <scope>NUCLEOTIDE SEQUENCE [LARGE SCALE GENOMIC DNA]</scope>
</reference>
<sequence length="92" mass="10497">MNISYLPMCYVVVLRKLKLLIIARDARQPMSALSDVIPKCHNCCSARNPVHRVTDINMSSAAEVTQGFLGILFFRLQSFYRIGRLACKDRLH</sequence>
<gene>
    <name evidence="1" type="ORF">AVEN_35671_1</name>
</gene>